<dbReference type="CDD" id="cd00110">
    <property type="entry name" value="LamG"/>
    <property type="match status" value="4"/>
</dbReference>
<feature type="disulfide bond" evidence="7">
    <location>
        <begin position="168"/>
        <end position="177"/>
    </location>
</feature>
<dbReference type="SMART" id="SM00179">
    <property type="entry name" value="EGF_CA"/>
    <property type="match status" value="10"/>
</dbReference>
<feature type="domain" description="EGF-like" evidence="10">
    <location>
        <begin position="219"/>
        <end position="255"/>
    </location>
</feature>
<dbReference type="GO" id="GO:0048667">
    <property type="term" value="P:cell morphogenesis involved in neuron differentiation"/>
    <property type="evidence" value="ECO:0007669"/>
    <property type="project" value="UniProtKB-ARBA"/>
</dbReference>
<dbReference type="FunCoup" id="A0A482XDH1">
    <property type="interactions" value="28"/>
</dbReference>
<feature type="signal peptide" evidence="8">
    <location>
        <begin position="1"/>
        <end position="24"/>
    </location>
</feature>
<feature type="domain" description="EGF-like" evidence="10">
    <location>
        <begin position="180"/>
        <end position="217"/>
    </location>
</feature>
<dbReference type="PROSITE" id="PS01186">
    <property type="entry name" value="EGF_2"/>
    <property type="match status" value="7"/>
</dbReference>
<feature type="domain" description="EGF-like" evidence="10">
    <location>
        <begin position="853"/>
        <end position="886"/>
    </location>
</feature>
<feature type="disulfide bond" evidence="7">
    <location>
        <begin position="207"/>
        <end position="216"/>
    </location>
</feature>
<evidence type="ECO:0000259" key="10">
    <source>
        <dbReference type="PROSITE" id="PS50026"/>
    </source>
</evidence>
<accession>A0A482XDH1</accession>
<dbReference type="GO" id="GO:0005509">
    <property type="term" value="F:calcium ion binding"/>
    <property type="evidence" value="ECO:0007669"/>
    <property type="project" value="InterPro"/>
</dbReference>
<dbReference type="InterPro" id="IPR013032">
    <property type="entry name" value="EGF-like_CS"/>
</dbReference>
<feature type="disulfide bond" evidence="7">
    <location>
        <begin position="653"/>
        <end position="662"/>
    </location>
</feature>
<keyword evidence="5 7" id="KW-1015">Disulfide bond</keyword>
<feature type="domain" description="Laminin G" evidence="9">
    <location>
        <begin position="1479"/>
        <end position="1655"/>
    </location>
</feature>
<dbReference type="GO" id="GO:0016358">
    <property type="term" value="P:dendrite development"/>
    <property type="evidence" value="ECO:0007669"/>
    <property type="project" value="UniProtKB-ARBA"/>
</dbReference>
<dbReference type="GO" id="GO:0009887">
    <property type="term" value="P:animal organ morphogenesis"/>
    <property type="evidence" value="ECO:0007669"/>
    <property type="project" value="UniProtKB-ARBA"/>
</dbReference>
<feature type="disulfide bond" evidence="7">
    <location>
        <begin position="1417"/>
        <end position="1426"/>
    </location>
</feature>
<evidence type="ECO:0008006" key="13">
    <source>
        <dbReference type="Google" id="ProtNLM"/>
    </source>
</evidence>
<feature type="domain" description="EGF-like" evidence="10">
    <location>
        <begin position="1128"/>
        <end position="1164"/>
    </location>
</feature>
<dbReference type="Pfam" id="PF12661">
    <property type="entry name" value="hEGF"/>
    <property type="match status" value="1"/>
</dbReference>
<dbReference type="PROSITE" id="PS50026">
    <property type="entry name" value="EGF_3"/>
    <property type="match status" value="14"/>
</dbReference>
<keyword evidence="2 7" id="KW-0245">EGF-like domain</keyword>
<feature type="disulfide bond" evidence="7">
    <location>
        <begin position="916"/>
        <end position="925"/>
    </location>
</feature>
<keyword evidence="3 8" id="KW-0732">Signal</keyword>
<dbReference type="FunFam" id="2.10.25.10:FF:000662">
    <property type="entry name" value="Eyes shut, isoform E"/>
    <property type="match status" value="1"/>
</dbReference>
<feature type="chain" id="PRO_5019748234" description="Protein eyes shut" evidence="8">
    <location>
        <begin position="25"/>
        <end position="1660"/>
    </location>
</feature>
<dbReference type="Gene3D" id="2.10.25.10">
    <property type="entry name" value="Laminin"/>
    <property type="match status" value="13"/>
</dbReference>
<feature type="disulfide bond" evidence="7">
    <location>
        <begin position="1455"/>
        <end position="1464"/>
    </location>
</feature>
<evidence type="ECO:0000256" key="7">
    <source>
        <dbReference type="PROSITE-ProRule" id="PRU00076"/>
    </source>
</evidence>
<dbReference type="InterPro" id="IPR009030">
    <property type="entry name" value="Growth_fac_rcpt_cys_sf"/>
</dbReference>
<name>A0A482XDH1_LAOST</name>
<dbReference type="InterPro" id="IPR000742">
    <property type="entry name" value="EGF"/>
</dbReference>
<evidence type="ECO:0000256" key="5">
    <source>
        <dbReference type="ARBA" id="ARBA00023157"/>
    </source>
</evidence>
<feature type="domain" description="EGF-like" evidence="10">
    <location>
        <begin position="627"/>
        <end position="663"/>
    </location>
</feature>
<feature type="domain" description="EGF-like" evidence="10">
    <location>
        <begin position="62"/>
        <end position="98"/>
    </location>
</feature>
<dbReference type="GO" id="GO:0048646">
    <property type="term" value="P:anatomical structure formation involved in morphogenesis"/>
    <property type="evidence" value="ECO:0007669"/>
    <property type="project" value="UniProtKB-ARBA"/>
</dbReference>
<dbReference type="STRING" id="195883.A0A482XDH1"/>
<organism evidence="11 12">
    <name type="scientific">Laodelphax striatellus</name>
    <name type="common">Small brown planthopper</name>
    <name type="synonym">Delphax striatella</name>
    <dbReference type="NCBI Taxonomy" id="195883"/>
    <lineage>
        <taxon>Eukaryota</taxon>
        <taxon>Metazoa</taxon>
        <taxon>Ecdysozoa</taxon>
        <taxon>Arthropoda</taxon>
        <taxon>Hexapoda</taxon>
        <taxon>Insecta</taxon>
        <taxon>Pterygota</taxon>
        <taxon>Neoptera</taxon>
        <taxon>Paraneoptera</taxon>
        <taxon>Hemiptera</taxon>
        <taxon>Auchenorrhyncha</taxon>
        <taxon>Fulgoroidea</taxon>
        <taxon>Delphacidae</taxon>
        <taxon>Criomorphinae</taxon>
        <taxon>Laodelphax</taxon>
    </lineage>
</organism>
<dbReference type="InterPro" id="IPR013320">
    <property type="entry name" value="ConA-like_dom_sf"/>
</dbReference>
<keyword evidence="1" id="KW-0217">Developmental protein</keyword>
<dbReference type="PROSITE" id="PS00022">
    <property type="entry name" value="EGF_1"/>
    <property type="match status" value="13"/>
</dbReference>
<feature type="disulfide bond" evidence="7">
    <location>
        <begin position="126"/>
        <end position="135"/>
    </location>
</feature>
<dbReference type="Pfam" id="PF00008">
    <property type="entry name" value="EGF"/>
    <property type="match status" value="7"/>
</dbReference>
<dbReference type="GO" id="GO:0001764">
    <property type="term" value="P:neuron migration"/>
    <property type="evidence" value="ECO:0007669"/>
    <property type="project" value="UniProtKB-ARBA"/>
</dbReference>
<dbReference type="InterPro" id="IPR001791">
    <property type="entry name" value="Laminin_G"/>
</dbReference>
<feature type="domain" description="EGF-like" evidence="10">
    <location>
        <begin position="138"/>
        <end position="178"/>
    </location>
</feature>
<feature type="domain" description="Laminin G" evidence="9">
    <location>
        <begin position="1210"/>
        <end position="1399"/>
    </location>
</feature>
<evidence type="ECO:0000313" key="11">
    <source>
        <dbReference type="EMBL" id="RZF43580.1"/>
    </source>
</evidence>
<feature type="domain" description="Laminin G" evidence="9">
    <location>
        <begin position="936"/>
        <end position="1127"/>
    </location>
</feature>
<evidence type="ECO:0000259" key="9">
    <source>
        <dbReference type="PROSITE" id="PS50025"/>
    </source>
</evidence>
<dbReference type="SUPFAM" id="SSF57184">
    <property type="entry name" value="Growth factor receptor domain"/>
    <property type="match status" value="1"/>
</dbReference>
<feature type="domain" description="EGF-like" evidence="10">
    <location>
        <begin position="24"/>
        <end position="60"/>
    </location>
</feature>
<dbReference type="OrthoDB" id="283575at2759"/>
<dbReference type="InterPro" id="IPR018097">
    <property type="entry name" value="EGF_Ca-bd_CS"/>
</dbReference>
<dbReference type="GO" id="GO:0043005">
    <property type="term" value="C:neuron projection"/>
    <property type="evidence" value="ECO:0007669"/>
    <property type="project" value="UniProtKB-ARBA"/>
</dbReference>
<protein>
    <recommendedName>
        <fullName evidence="13">Protein eyes shut</fullName>
    </recommendedName>
</protein>
<dbReference type="PROSITE" id="PS50025">
    <property type="entry name" value="LAM_G_DOMAIN"/>
    <property type="match status" value="4"/>
</dbReference>
<feature type="disulfide bond" evidence="7">
    <location>
        <begin position="88"/>
        <end position="97"/>
    </location>
</feature>
<feature type="domain" description="Laminin G" evidence="9">
    <location>
        <begin position="665"/>
        <end position="857"/>
    </location>
</feature>
<feature type="domain" description="EGF-like" evidence="10">
    <location>
        <begin position="1166"/>
        <end position="1204"/>
    </location>
</feature>
<feature type="disulfide bond" evidence="7">
    <location>
        <begin position="50"/>
        <end position="59"/>
    </location>
</feature>
<evidence type="ECO:0000313" key="12">
    <source>
        <dbReference type="Proteomes" id="UP000291343"/>
    </source>
</evidence>
<feature type="disulfide bond" evidence="7">
    <location>
        <begin position="245"/>
        <end position="254"/>
    </location>
</feature>
<evidence type="ECO:0000256" key="2">
    <source>
        <dbReference type="ARBA" id="ARBA00022536"/>
    </source>
</evidence>
<dbReference type="SMART" id="SM00181">
    <property type="entry name" value="EGF"/>
    <property type="match status" value="14"/>
</dbReference>
<dbReference type="SUPFAM" id="SSF49899">
    <property type="entry name" value="Concanavalin A-like lectins/glucanases"/>
    <property type="match status" value="4"/>
</dbReference>
<comment type="caution">
    <text evidence="7">Lacks conserved residue(s) required for the propagation of feature annotation.</text>
</comment>
<dbReference type="PANTHER" id="PTHR24033">
    <property type="entry name" value="EGF-LIKE DOMAIN-CONTAINING PROTEIN"/>
    <property type="match status" value="1"/>
</dbReference>
<evidence type="ECO:0000256" key="3">
    <source>
        <dbReference type="ARBA" id="ARBA00022729"/>
    </source>
</evidence>
<feature type="disulfide bond" evidence="7">
    <location>
        <begin position="284"/>
        <end position="293"/>
    </location>
</feature>
<dbReference type="FunFam" id="2.10.25.10:FF:000172">
    <property type="entry name" value="FAT atypical cadherin 3"/>
    <property type="match status" value="1"/>
</dbReference>
<dbReference type="SMART" id="SM00282">
    <property type="entry name" value="LamG"/>
    <property type="match status" value="4"/>
</dbReference>
<dbReference type="Proteomes" id="UP000291343">
    <property type="component" value="Unassembled WGS sequence"/>
</dbReference>
<dbReference type="PANTHER" id="PTHR24033:SF224">
    <property type="entry name" value="C-TYPE LECTIN"/>
    <property type="match status" value="1"/>
</dbReference>
<dbReference type="FunFam" id="2.10.25.10:FF:000123">
    <property type="entry name" value="Crumbs homolog 1 (Drosophila)"/>
    <property type="match status" value="2"/>
</dbReference>
<gene>
    <name evidence="11" type="ORF">LSTR_LSTR008093</name>
</gene>
<feature type="domain" description="EGF-like" evidence="10">
    <location>
        <begin position="257"/>
        <end position="294"/>
    </location>
</feature>
<evidence type="ECO:0000256" key="4">
    <source>
        <dbReference type="ARBA" id="ARBA00022737"/>
    </source>
</evidence>
<evidence type="ECO:0000256" key="6">
    <source>
        <dbReference type="ARBA" id="ARBA00023180"/>
    </source>
</evidence>
<keyword evidence="4" id="KW-0677">Repeat</keyword>
<dbReference type="SUPFAM" id="SSF57196">
    <property type="entry name" value="EGF/Laminin"/>
    <property type="match status" value="7"/>
</dbReference>
<feature type="domain" description="EGF-like" evidence="10">
    <location>
        <begin position="100"/>
        <end position="136"/>
    </location>
</feature>
<dbReference type="InterPro" id="IPR051830">
    <property type="entry name" value="NOTCH_homolog"/>
</dbReference>
<dbReference type="PRINTS" id="PR00010">
    <property type="entry name" value="EGFBLOOD"/>
</dbReference>
<dbReference type="Pfam" id="PF00054">
    <property type="entry name" value="Laminin_G_1"/>
    <property type="match status" value="2"/>
</dbReference>
<sequence length="1660" mass="180927">MVPGFRTLLAAVTASWLLLRFTSAGFACLSNPCIYGICMDDLNSSYTCYCIDGYTGVHCQTNWDECWSSPCLNGGSCHDGVAAFNCSCPPGFLGDLCEENVDECSSNPCANNATCIDVANGYSCMCPYGYTGLHCEVDIAVCNSTEEAQCHNGALCVEGPGMTFTCICAPGWKGRLCNEVIDECFSAPCQNGAVCINLHAGGYACACLFGYTGVNCDTELQMCNMNPCKNNALCLNEDDTSVCYCVPDFHGDRCQFQYDECQLGPRCWNGGTCIDGVDNYTCTCPPNLTGRHCECLVLESGDLDCTYVVTTPELPFTTYHYLLSSRRISIEDHQSHPVTSTSFRTSVEISSSPKYVPMFSLTPLNQTSEFTTELQNVTEDQYYSTPSTITTDISENTSAGGTYSVTPHWSVHKSTGMTSTQETYPTSDEYESDITEENLIIPTGIPSSRDTLGYTKETTSKISTEIYSGPTEKATRYTDWAEHSASTTTTDVYDEHESTGFHHLTTPTFEHGSTAVTDEMETMFSEATVITPQTRQGDESLPDFHTTDMITEVASSTASTTTKVTKKYPTSVHPDDREFTDWISSTEFKTMSTAKVHPTESLFTDYTTEFADTMPTSSVGFDSSTEYFLDCTRLPCLNGGTCVYEKEVTKCSCPFGWSGFHCEEHTGIRVAAFTGVSYLIHNLNNGTGTVVGLRARTLAPTGLLFYAQTKTYIHMALYLHNGLLKFLFSCGLQTMLFSELKDRVNNGYLLNIVAVVELVPTAVDEPLQCSASLRLNDTLAMSGEQKALAILRDSGNINSHLLYLGGLPPHMLHQVDLPVTTGITGCMDNLLIDGEPRHIYESARDGFEVSECASLACLSSPCYGGSTCIEYKDRWNCLCPSGYIGESCNQSVCGNNPCQFGGTCAEFPGSGFICLCPYGKHGLFCQNDLEIGQPSYAPSVRGISSYTAYPLPGAVHHSFEIRFKFVPSSMDQIALLLFIGQGRTHDSTSDHLAVSFIKGYVVLTWNLGSGPRRIFTPKSLAGRGGGGGGRAHVVRLGRAGQQAWLQVDNLENVTGHTPGRLSQLNTQAVMFVGGHKSINFSGLPHDLPLHTGFTGCIYGVEMRTGQLTVTVANLRQRAVIGRGVGQCGTQQCHNSTCLNGGACLDHGSTFTCLCKSGWFGPVCALRQNPCDSTVNHCASGSTCVPLETGYQCDCPLGRAGNHCERVEKLSDVSFSGQRSYISLPAADFHLQQICLDFELRPVKNRGLVVFSGENTHTFLTLSMHGGVLELRVLPIGGKRRIDEVVVVRSGRVLALGVWHRVRAGRYGQRLFLWVDGTVNSGILQFGETVLPTISPLYIGGIPDLSHLPFGAMADLPVPLTGCIRRLNVNWKHVPLDIDHVLSARNIADCDGTACGGDVCENGGTCWLDSTFQPHCTCTQYYKGRKCEAMVTCLEVPCLYNGHCVTEHREQPHCQCPNGRGGHFCELDVPVGAPHFSGDSFIVVDSSSSLQKRGNLVSERSRQFDIDFLYVNFSTVQPDGMILWSSMNDEYIGLGTEGGLLKMVWAWDDSETSTITVPGTWLADGIWHNVALNFSTQNLTIWLDSSVLVFETSTNRSINSNGIFYLGGFPQGTDIETETKGTFSVQFNGCIRELAWSEQSVVTDFTGYIGENIGDCEILEP</sequence>
<feature type="disulfide bond" evidence="7">
    <location>
        <begin position="1194"/>
        <end position="1203"/>
    </location>
</feature>
<keyword evidence="6" id="KW-0325">Glycoprotein</keyword>
<dbReference type="PROSITE" id="PS01187">
    <property type="entry name" value="EGF_CA"/>
    <property type="match status" value="2"/>
</dbReference>
<dbReference type="InterPro" id="IPR000152">
    <property type="entry name" value="EGF-type_Asp/Asn_hydroxyl_site"/>
</dbReference>
<evidence type="ECO:0000256" key="1">
    <source>
        <dbReference type="ARBA" id="ARBA00022473"/>
    </source>
</evidence>
<comment type="caution">
    <text evidence="11">The sequence shown here is derived from an EMBL/GenBank/DDBJ whole genome shotgun (WGS) entry which is preliminary data.</text>
</comment>
<feature type="domain" description="EGF-like" evidence="10">
    <location>
        <begin position="889"/>
        <end position="926"/>
    </location>
</feature>
<reference evidence="11 12" key="1">
    <citation type="journal article" date="2017" name="Gigascience">
        <title>Genome sequence of the small brown planthopper, Laodelphax striatellus.</title>
        <authorList>
            <person name="Zhu J."/>
            <person name="Jiang F."/>
            <person name="Wang X."/>
            <person name="Yang P."/>
            <person name="Bao Y."/>
            <person name="Zhao W."/>
            <person name="Wang W."/>
            <person name="Lu H."/>
            <person name="Wang Q."/>
            <person name="Cui N."/>
            <person name="Li J."/>
            <person name="Chen X."/>
            <person name="Luo L."/>
            <person name="Yu J."/>
            <person name="Kang L."/>
            <person name="Cui F."/>
        </authorList>
    </citation>
    <scope>NUCLEOTIDE SEQUENCE [LARGE SCALE GENOMIC DNA]</scope>
    <source>
        <strain evidence="11">Lst14</strain>
    </source>
</reference>
<evidence type="ECO:0000256" key="8">
    <source>
        <dbReference type="SAM" id="SignalP"/>
    </source>
</evidence>
<dbReference type="EMBL" id="QKKF02012624">
    <property type="protein sequence ID" value="RZF43580.1"/>
    <property type="molecule type" value="Genomic_DNA"/>
</dbReference>
<dbReference type="FunFam" id="2.10.25.10:FF:000710">
    <property type="entry name" value="Blast:Protein eyes shut"/>
    <property type="match status" value="1"/>
</dbReference>
<proteinExistence type="predicted"/>
<dbReference type="InterPro" id="IPR001881">
    <property type="entry name" value="EGF-like_Ca-bd_dom"/>
</dbReference>
<dbReference type="Gene3D" id="2.60.120.200">
    <property type="match status" value="4"/>
</dbReference>
<feature type="disulfide bond" evidence="7">
    <location>
        <begin position="28"/>
        <end position="38"/>
    </location>
</feature>
<dbReference type="Pfam" id="PF02210">
    <property type="entry name" value="Laminin_G_2"/>
    <property type="match status" value="2"/>
</dbReference>
<feature type="domain" description="EGF-like" evidence="10">
    <location>
        <begin position="1428"/>
        <end position="1465"/>
    </location>
</feature>
<keyword evidence="12" id="KW-1185">Reference proteome</keyword>
<dbReference type="InParanoid" id="A0A482XDH1"/>
<feature type="domain" description="EGF-like" evidence="10">
    <location>
        <begin position="1390"/>
        <end position="1427"/>
    </location>
</feature>
<feature type="disulfide bond" evidence="7">
    <location>
        <begin position="1154"/>
        <end position="1163"/>
    </location>
</feature>
<dbReference type="PROSITE" id="PS00010">
    <property type="entry name" value="ASX_HYDROXYL"/>
    <property type="match status" value="4"/>
</dbReference>
<dbReference type="CDD" id="cd00054">
    <property type="entry name" value="EGF_CA"/>
    <property type="match status" value="9"/>
</dbReference>